<evidence type="ECO:0000313" key="1">
    <source>
        <dbReference type="EMBL" id="QBF73034.1"/>
    </source>
</evidence>
<proteinExistence type="predicted"/>
<protein>
    <submittedName>
        <fullName evidence="2">Uncharacterized protein</fullName>
    </submittedName>
</protein>
<dbReference type="OrthoDB" id="9880109at2"/>
<dbReference type="EMBL" id="CP036170">
    <property type="protein sequence ID" value="QBF75034.1"/>
    <property type="molecule type" value="Genomic_DNA"/>
</dbReference>
<accession>A0A494WLV2</accession>
<evidence type="ECO:0000313" key="3">
    <source>
        <dbReference type="Proteomes" id="UP000289664"/>
    </source>
</evidence>
<sequence>MCMNKIRISLSKIKYYIRVVFAYGTRTNRNHGLSFNGYMKMARRMLEEDRIVEYTEFMERYPEYASLEWEYLEKYVIPEEGVEETEYKEMSERVWENIKKEIKKQDE</sequence>
<organism evidence="2 3">
    <name type="scientific">Clostridium scindens (strain ATCC 35704 / DSM 5676 / VPI 13733 / 19)</name>
    <dbReference type="NCBI Taxonomy" id="411468"/>
    <lineage>
        <taxon>Bacteria</taxon>
        <taxon>Bacillati</taxon>
        <taxon>Bacillota</taxon>
        <taxon>Clostridia</taxon>
        <taxon>Lachnospirales</taxon>
        <taxon>Lachnospiraceae</taxon>
    </lineage>
</organism>
<dbReference type="EMBL" id="CP036170">
    <property type="protein sequence ID" value="QBF73034.1"/>
    <property type="molecule type" value="Genomic_DNA"/>
</dbReference>
<dbReference type="AlphaFoldDB" id="A0A494WLV2"/>
<keyword evidence="3" id="KW-1185">Reference proteome</keyword>
<evidence type="ECO:0000313" key="2">
    <source>
        <dbReference type="EMBL" id="QBF75034.1"/>
    </source>
</evidence>
<name>A0A494WLV2_CLOS5</name>
<dbReference type="KEGG" id="csci:HDCHBGLK_00383"/>
<dbReference type="Proteomes" id="UP000289664">
    <property type="component" value="Chromosome"/>
</dbReference>
<gene>
    <name evidence="1" type="ORF">HDCHBGLK_00383</name>
    <name evidence="2" type="ORF">HDCHBGLK_02442</name>
</gene>
<dbReference type="KEGG" id="csci:HDCHBGLK_02442"/>
<reference evidence="2 3" key="1">
    <citation type="journal article" date="2019" name="Appl. Environ. Microbiol.">
        <title>Clostridium scindens ATCC 35704: integration of nutritional requirements, the complete genome sequence, and global transcriptional responses to bile acids.</title>
        <authorList>
            <person name="Devendran S."/>
            <person name="Shrestha R."/>
            <person name="Alves J.M.P."/>
            <person name="Wolf P.G."/>
            <person name="Ly L."/>
            <person name="Hernandez A.G."/>
            <person name="Mendez-Garcia C."/>
            <person name="Inboden A."/>
            <person name="Wiley J."/>
            <person name="Paul O."/>
            <person name="Allen A."/>
            <person name="Springer E."/>
            <person name="Wright C.L."/>
            <person name="Fields C.J."/>
            <person name="Daniel S.L."/>
            <person name="Ridlon J.M."/>
        </authorList>
    </citation>
    <scope>NUCLEOTIDE SEQUENCE [LARGE SCALE GENOMIC DNA]</scope>
    <source>
        <strain evidence="2 3">ATCC 35704</strain>
    </source>
</reference>